<dbReference type="EMBL" id="PSKQ01000023">
    <property type="protein sequence ID" value="MBE8722295.1"/>
    <property type="molecule type" value="Genomic_DNA"/>
</dbReference>
<dbReference type="Proteomes" id="UP000618319">
    <property type="component" value="Unassembled WGS sequence"/>
</dbReference>
<reference evidence="1 2" key="1">
    <citation type="submission" date="2018-02" db="EMBL/GenBank/DDBJ databases">
        <title>Sphingobacterium KA21.</title>
        <authorList>
            <person name="Vasarhelyi B.M."/>
            <person name="Deshmukh S."/>
            <person name="Balint B."/>
            <person name="Kukolya J."/>
        </authorList>
    </citation>
    <scope>NUCLEOTIDE SEQUENCE [LARGE SCALE GENOMIC DNA]</scope>
    <source>
        <strain evidence="1 2">Ka21</strain>
    </source>
</reference>
<dbReference type="RefSeq" id="WP_196940208.1">
    <property type="nucleotide sequence ID" value="NZ_MU158690.1"/>
</dbReference>
<gene>
    <name evidence="1" type="ORF">C4F40_16340</name>
</gene>
<protein>
    <recommendedName>
        <fullName evidence="3">Antitoxin</fullName>
    </recommendedName>
</protein>
<proteinExistence type="predicted"/>
<accession>A0ABR9TAC0</accession>
<comment type="caution">
    <text evidence="1">The sequence shown here is derived from an EMBL/GenBank/DDBJ whole genome shotgun (WGS) entry which is preliminary data.</text>
</comment>
<keyword evidence="2" id="KW-1185">Reference proteome</keyword>
<sequence length="79" mass="8996">MESNARKLYIIEEVLKINSESTLAALEDLLKKARAKGNKQVKTKSIAQEFSGIWSKEEADEIERAIEEACETINPDDWK</sequence>
<name>A0ABR9TAC0_9SPHI</name>
<evidence type="ECO:0000313" key="1">
    <source>
        <dbReference type="EMBL" id="MBE8722295.1"/>
    </source>
</evidence>
<evidence type="ECO:0008006" key="3">
    <source>
        <dbReference type="Google" id="ProtNLM"/>
    </source>
</evidence>
<evidence type="ECO:0000313" key="2">
    <source>
        <dbReference type="Proteomes" id="UP000618319"/>
    </source>
</evidence>
<organism evidence="1 2">
    <name type="scientific">Sphingobacterium pedocola</name>
    <dbReference type="NCBI Taxonomy" id="2082722"/>
    <lineage>
        <taxon>Bacteria</taxon>
        <taxon>Pseudomonadati</taxon>
        <taxon>Bacteroidota</taxon>
        <taxon>Sphingobacteriia</taxon>
        <taxon>Sphingobacteriales</taxon>
        <taxon>Sphingobacteriaceae</taxon>
        <taxon>Sphingobacterium</taxon>
    </lineage>
</organism>